<feature type="region of interest" description="Disordered" evidence="11">
    <location>
        <begin position="412"/>
        <end position="440"/>
    </location>
</feature>
<dbReference type="InterPro" id="IPR005543">
    <property type="entry name" value="PASTA_dom"/>
</dbReference>
<sequence>MSEPRILSDRYEVRDLLGRGGMAEVHAGLDTRLGRRVAIKLLRSDLARDPSFHERLKREAQSAAGLNHPGIVGVYDSGEETFTESGGSAVQVPFIVMEYIDGQTLRQVLSAHGHLTVREALDVTAGVLAPLEYSHRNGIVHRDIKPGNVMLTPDGDIKVMDFGIARALEDTGSLTNTQSVVGTAQYLSPEQARGEIVDARSDLYSTACLLYELLTGRPPFTGDSQLAVAYQHVGETPRPPSDFVAGIPVSVDRLVLHALQKDRDKRYQDAFTFREDVLAARDGRPLSIDGEDATRAITQAPPTVVAPLPVPMGQGAAPTGGTPTGAVASIGQDPHPATSGLSALPDAGPEEQAATRRKRGWLWAGAALMVLVLAGLGLWVYNATKPEENPPFALADLVERKADDAAQYLQEQGLQSKQQEIADDDVDSGSVVKTDPNAGTEVRRGDTVTLYVSTGPDEVKVPDTGGDTESLARQKLDDAGLKAGNNTEKNSPTVEKGNVISTKPGKGKTVKKGSNVDLVLSTGLVDVPDVTGKSGDDACKILKDDKYQLGCQVEEEETADHDAGKVFQQNIKGGGQTDQHATITVTVAKAPPTPEPTTEAPLPSATGGPLPVPSDQNNGADGDDSAPIPGMRTAIRAPSTSSSRACGACSPCVRPRPQRPAPIRVPAAVRVPGRPGS</sequence>
<keyword evidence="12" id="KW-0472">Membrane</keyword>
<protein>
    <recommendedName>
        <fullName evidence="1">non-specific serine/threonine protein kinase</fullName>
        <ecNumber evidence="1">2.7.11.1</ecNumber>
    </recommendedName>
</protein>
<evidence type="ECO:0000313" key="16">
    <source>
        <dbReference type="Proteomes" id="UP000469215"/>
    </source>
</evidence>
<comment type="catalytic activity">
    <reaction evidence="8">
        <text>L-threonyl-[protein] + ATP = O-phospho-L-threonyl-[protein] + ADP + H(+)</text>
        <dbReference type="Rhea" id="RHEA:46608"/>
        <dbReference type="Rhea" id="RHEA-COMP:11060"/>
        <dbReference type="Rhea" id="RHEA-COMP:11605"/>
        <dbReference type="ChEBI" id="CHEBI:15378"/>
        <dbReference type="ChEBI" id="CHEBI:30013"/>
        <dbReference type="ChEBI" id="CHEBI:30616"/>
        <dbReference type="ChEBI" id="CHEBI:61977"/>
        <dbReference type="ChEBI" id="CHEBI:456216"/>
        <dbReference type="EC" id="2.7.11.1"/>
    </reaction>
</comment>
<keyword evidence="12" id="KW-1133">Transmembrane helix</keyword>
<feature type="compositionally biased region" description="Low complexity" evidence="11">
    <location>
        <begin position="589"/>
        <end position="606"/>
    </location>
</feature>
<evidence type="ECO:0000313" key="15">
    <source>
        <dbReference type="EMBL" id="MYM18585.1"/>
    </source>
</evidence>
<evidence type="ECO:0000256" key="7">
    <source>
        <dbReference type="ARBA" id="ARBA00022840"/>
    </source>
</evidence>
<dbReference type="AlphaFoldDB" id="A0A6N9H3R2"/>
<feature type="region of interest" description="Disordered" evidence="11">
    <location>
        <begin position="331"/>
        <end position="352"/>
    </location>
</feature>
<feature type="binding site" evidence="10">
    <location>
        <position position="40"/>
    </location>
    <ligand>
        <name>ATP</name>
        <dbReference type="ChEBI" id="CHEBI:30616"/>
    </ligand>
</feature>
<evidence type="ECO:0000259" key="14">
    <source>
        <dbReference type="PROSITE" id="PS51178"/>
    </source>
</evidence>
<dbReference type="CDD" id="cd06577">
    <property type="entry name" value="PASTA_pknB"/>
    <property type="match status" value="3"/>
</dbReference>
<evidence type="ECO:0000256" key="2">
    <source>
        <dbReference type="ARBA" id="ARBA00022527"/>
    </source>
</evidence>
<dbReference type="PROSITE" id="PS51178">
    <property type="entry name" value="PASTA"/>
    <property type="match status" value="3"/>
</dbReference>
<dbReference type="GO" id="GO:0005524">
    <property type="term" value="F:ATP binding"/>
    <property type="evidence" value="ECO:0007669"/>
    <property type="project" value="UniProtKB-UniRule"/>
</dbReference>
<name>A0A6N9H3R2_9MICO</name>
<accession>A0A6N9H3R2</accession>
<dbReference type="PROSITE" id="PS00108">
    <property type="entry name" value="PROTEIN_KINASE_ST"/>
    <property type="match status" value="1"/>
</dbReference>
<dbReference type="InterPro" id="IPR000719">
    <property type="entry name" value="Prot_kinase_dom"/>
</dbReference>
<dbReference type="RefSeq" id="WP_160952043.1">
    <property type="nucleotide sequence ID" value="NZ_WWEQ01000002.1"/>
</dbReference>
<organism evidence="15 16">
    <name type="scientific">Brevibacterium rongguiense</name>
    <dbReference type="NCBI Taxonomy" id="2695267"/>
    <lineage>
        <taxon>Bacteria</taxon>
        <taxon>Bacillati</taxon>
        <taxon>Actinomycetota</taxon>
        <taxon>Actinomycetes</taxon>
        <taxon>Micrococcales</taxon>
        <taxon>Brevibacteriaceae</taxon>
        <taxon>Brevibacterium</taxon>
    </lineage>
</organism>
<dbReference type="Pfam" id="PF00069">
    <property type="entry name" value="Pkinase"/>
    <property type="match status" value="1"/>
</dbReference>
<evidence type="ECO:0000259" key="13">
    <source>
        <dbReference type="PROSITE" id="PS50011"/>
    </source>
</evidence>
<dbReference type="PROSITE" id="PS00107">
    <property type="entry name" value="PROTEIN_KINASE_ATP"/>
    <property type="match status" value="1"/>
</dbReference>
<evidence type="ECO:0000256" key="6">
    <source>
        <dbReference type="ARBA" id="ARBA00022777"/>
    </source>
</evidence>
<dbReference type="NCBIfam" id="NF033483">
    <property type="entry name" value="PknB_PASTA_kin"/>
    <property type="match status" value="1"/>
</dbReference>
<keyword evidence="5 10" id="KW-0547">Nucleotide-binding</keyword>
<keyword evidence="4" id="KW-0677">Repeat</keyword>
<dbReference type="CDD" id="cd14014">
    <property type="entry name" value="STKc_PknB_like"/>
    <property type="match status" value="1"/>
</dbReference>
<dbReference type="Gene3D" id="3.30.200.20">
    <property type="entry name" value="Phosphorylase Kinase, domain 1"/>
    <property type="match status" value="1"/>
</dbReference>
<evidence type="ECO:0000256" key="3">
    <source>
        <dbReference type="ARBA" id="ARBA00022679"/>
    </source>
</evidence>
<dbReference type="FunFam" id="1.10.510.10:FF:000021">
    <property type="entry name" value="Serine/threonine protein kinase"/>
    <property type="match status" value="1"/>
</dbReference>
<dbReference type="SMART" id="SM00220">
    <property type="entry name" value="S_TKc"/>
    <property type="match status" value="1"/>
</dbReference>
<dbReference type="Gene3D" id="3.30.10.20">
    <property type="match status" value="3"/>
</dbReference>
<dbReference type="Pfam" id="PF03793">
    <property type="entry name" value="PASTA"/>
    <property type="match status" value="3"/>
</dbReference>
<feature type="domain" description="Protein kinase" evidence="13">
    <location>
        <begin position="11"/>
        <end position="278"/>
    </location>
</feature>
<comment type="catalytic activity">
    <reaction evidence="9">
        <text>L-seryl-[protein] + ATP = O-phospho-L-seryl-[protein] + ADP + H(+)</text>
        <dbReference type="Rhea" id="RHEA:17989"/>
        <dbReference type="Rhea" id="RHEA-COMP:9863"/>
        <dbReference type="Rhea" id="RHEA-COMP:11604"/>
        <dbReference type="ChEBI" id="CHEBI:15378"/>
        <dbReference type="ChEBI" id="CHEBI:29999"/>
        <dbReference type="ChEBI" id="CHEBI:30616"/>
        <dbReference type="ChEBI" id="CHEBI:83421"/>
        <dbReference type="ChEBI" id="CHEBI:456216"/>
        <dbReference type="EC" id="2.7.11.1"/>
    </reaction>
</comment>
<feature type="domain" description="PASTA" evidence="14">
    <location>
        <begin position="521"/>
        <end position="589"/>
    </location>
</feature>
<dbReference type="GO" id="GO:0045717">
    <property type="term" value="P:negative regulation of fatty acid biosynthetic process"/>
    <property type="evidence" value="ECO:0007669"/>
    <property type="project" value="UniProtKB-ARBA"/>
</dbReference>
<dbReference type="SUPFAM" id="SSF56112">
    <property type="entry name" value="Protein kinase-like (PK-like)"/>
    <property type="match status" value="1"/>
</dbReference>
<keyword evidence="6 15" id="KW-0418">Kinase</keyword>
<keyword evidence="3" id="KW-0808">Transferase</keyword>
<comment type="caution">
    <text evidence="15">The sequence shown here is derived from an EMBL/GenBank/DDBJ whole genome shotgun (WGS) entry which is preliminary data.</text>
</comment>
<dbReference type="Proteomes" id="UP000469215">
    <property type="component" value="Unassembled WGS sequence"/>
</dbReference>
<dbReference type="GO" id="GO:0004674">
    <property type="term" value="F:protein serine/threonine kinase activity"/>
    <property type="evidence" value="ECO:0007669"/>
    <property type="project" value="UniProtKB-KW"/>
</dbReference>
<evidence type="ECO:0000256" key="10">
    <source>
        <dbReference type="PROSITE-ProRule" id="PRU10141"/>
    </source>
</evidence>
<feature type="region of interest" description="Disordered" evidence="11">
    <location>
        <begin position="589"/>
        <end position="677"/>
    </location>
</feature>
<dbReference type="PANTHER" id="PTHR43289">
    <property type="entry name" value="MITOGEN-ACTIVATED PROTEIN KINASE KINASE KINASE 20-RELATED"/>
    <property type="match status" value="1"/>
</dbReference>
<evidence type="ECO:0000256" key="1">
    <source>
        <dbReference type="ARBA" id="ARBA00012513"/>
    </source>
</evidence>
<proteinExistence type="predicted"/>
<dbReference type="EC" id="2.7.11.1" evidence="1"/>
<dbReference type="PROSITE" id="PS50011">
    <property type="entry name" value="PROTEIN_KINASE_DOM"/>
    <property type="match status" value="1"/>
</dbReference>
<dbReference type="InterPro" id="IPR008271">
    <property type="entry name" value="Ser/Thr_kinase_AS"/>
</dbReference>
<dbReference type="InterPro" id="IPR011009">
    <property type="entry name" value="Kinase-like_dom_sf"/>
</dbReference>
<evidence type="ECO:0000256" key="5">
    <source>
        <dbReference type="ARBA" id="ARBA00022741"/>
    </source>
</evidence>
<feature type="domain" description="PASTA" evidence="14">
    <location>
        <begin position="388"/>
        <end position="454"/>
    </location>
</feature>
<keyword evidence="12" id="KW-0812">Transmembrane</keyword>
<evidence type="ECO:0000256" key="12">
    <source>
        <dbReference type="SAM" id="Phobius"/>
    </source>
</evidence>
<keyword evidence="7 10" id="KW-0067">ATP-binding</keyword>
<dbReference type="Gene3D" id="1.10.510.10">
    <property type="entry name" value="Transferase(Phosphotransferase) domain 1"/>
    <property type="match status" value="1"/>
</dbReference>
<feature type="domain" description="PASTA" evidence="14">
    <location>
        <begin position="455"/>
        <end position="520"/>
    </location>
</feature>
<dbReference type="EMBL" id="WWEQ01000002">
    <property type="protein sequence ID" value="MYM18585.1"/>
    <property type="molecule type" value="Genomic_DNA"/>
</dbReference>
<evidence type="ECO:0000256" key="9">
    <source>
        <dbReference type="ARBA" id="ARBA00048679"/>
    </source>
</evidence>
<keyword evidence="2" id="KW-0723">Serine/threonine-protein kinase</keyword>
<evidence type="ECO:0000256" key="4">
    <source>
        <dbReference type="ARBA" id="ARBA00022737"/>
    </source>
</evidence>
<dbReference type="SMART" id="SM00740">
    <property type="entry name" value="PASTA"/>
    <property type="match status" value="3"/>
</dbReference>
<feature type="transmembrane region" description="Helical" evidence="12">
    <location>
        <begin position="361"/>
        <end position="381"/>
    </location>
</feature>
<dbReference type="PANTHER" id="PTHR43289:SF6">
    <property type="entry name" value="SERINE_THREONINE-PROTEIN KINASE NEKL-3"/>
    <property type="match status" value="1"/>
</dbReference>
<gene>
    <name evidence="15" type="primary">pknB</name>
    <name evidence="15" type="ORF">GSY69_00965</name>
</gene>
<dbReference type="FunFam" id="3.30.200.20:FF:000035">
    <property type="entry name" value="Serine/threonine protein kinase Stk1"/>
    <property type="match status" value="1"/>
</dbReference>
<reference evidence="15 16" key="1">
    <citation type="submission" date="2020-01" db="EMBL/GenBank/DDBJ databases">
        <authorList>
            <person name="Deng T."/>
        </authorList>
    </citation>
    <scope>NUCLEOTIDE SEQUENCE [LARGE SCALE GENOMIC DNA]</scope>
    <source>
        <strain evidence="15 16">5221</strain>
    </source>
</reference>
<evidence type="ECO:0000256" key="11">
    <source>
        <dbReference type="SAM" id="MobiDB-lite"/>
    </source>
</evidence>
<keyword evidence="16" id="KW-1185">Reference proteome</keyword>
<evidence type="ECO:0000256" key="8">
    <source>
        <dbReference type="ARBA" id="ARBA00047899"/>
    </source>
</evidence>
<dbReference type="InterPro" id="IPR017441">
    <property type="entry name" value="Protein_kinase_ATP_BS"/>
</dbReference>